<sequence>DVHIFQKAREVYADQKYLKAKNLKNFSYGTKLAKNPPMVHTHKEEPFKKN</sequence>
<dbReference type="Proteomes" id="UP000605970">
    <property type="component" value="Unassembled WGS sequence"/>
</dbReference>
<evidence type="ECO:0000313" key="1">
    <source>
        <dbReference type="EMBL" id="KAF7638890.1"/>
    </source>
</evidence>
<protein>
    <submittedName>
        <fullName evidence="1">Uncharacterized protein</fullName>
    </submittedName>
</protein>
<accession>A0A8T0A025</accession>
<dbReference type="AlphaFoldDB" id="A0A8T0A025"/>
<proteinExistence type="predicted"/>
<evidence type="ECO:0000313" key="2">
    <source>
        <dbReference type="Proteomes" id="UP000605970"/>
    </source>
</evidence>
<comment type="caution">
    <text evidence="1">The sequence shown here is derived from an EMBL/GenBank/DDBJ whole genome shotgun (WGS) entry which is preliminary data.</text>
</comment>
<gene>
    <name evidence="1" type="ORF">Mgra_00001699</name>
</gene>
<keyword evidence="2" id="KW-1185">Reference proteome</keyword>
<organism evidence="1 2">
    <name type="scientific">Meloidogyne graminicola</name>
    <dbReference type="NCBI Taxonomy" id="189291"/>
    <lineage>
        <taxon>Eukaryota</taxon>
        <taxon>Metazoa</taxon>
        <taxon>Ecdysozoa</taxon>
        <taxon>Nematoda</taxon>
        <taxon>Chromadorea</taxon>
        <taxon>Rhabditida</taxon>
        <taxon>Tylenchina</taxon>
        <taxon>Tylenchomorpha</taxon>
        <taxon>Tylenchoidea</taxon>
        <taxon>Meloidogynidae</taxon>
        <taxon>Meloidogyninae</taxon>
        <taxon>Meloidogyne</taxon>
    </lineage>
</organism>
<feature type="non-terminal residue" evidence="1">
    <location>
        <position position="50"/>
    </location>
</feature>
<dbReference type="EMBL" id="JABEBT010000009">
    <property type="protein sequence ID" value="KAF7638890.1"/>
    <property type="molecule type" value="Genomic_DNA"/>
</dbReference>
<name>A0A8T0A025_9BILA</name>
<reference evidence="1" key="1">
    <citation type="journal article" date="2020" name="Ecol. Evol.">
        <title>Genome structure and content of the rice root-knot nematode (Meloidogyne graminicola).</title>
        <authorList>
            <person name="Phan N.T."/>
            <person name="Danchin E.G.J."/>
            <person name="Klopp C."/>
            <person name="Perfus-Barbeoch L."/>
            <person name="Kozlowski D.K."/>
            <person name="Koutsovoulos G.D."/>
            <person name="Lopez-Roques C."/>
            <person name="Bouchez O."/>
            <person name="Zahm M."/>
            <person name="Besnard G."/>
            <person name="Bellafiore S."/>
        </authorList>
    </citation>
    <scope>NUCLEOTIDE SEQUENCE</scope>
    <source>
        <strain evidence="1">VN-18</strain>
    </source>
</reference>